<comment type="caution">
    <text evidence="3">The sequence shown here is derived from an EMBL/GenBank/DDBJ whole genome shotgun (WGS) entry which is preliminary data.</text>
</comment>
<dbReference type="OMA" id="DICSMGG"/>
<dbReference type="STRING" id="6832.A0A553ND35"/>
<comment type="similarity">
    <text evidence="1">Belongs to the DDAH family.</text>
</comment>
<dbReference type="Gene3D" id="3.75.10.10">
    <property type="entry name" value="L-arginine/glycine Amidinotransferase, Chain A"/>
    <property type="match status" value="1"/>
</dbReference>
<evidence type="ECO:0000313" key="4">
    <source>
        <dbReference type="Proteomes" id="UP000318571"/>
    </source>
</evidence>
<keyword evidence="2" id="KW-0378">Hydrolase</keyword>
<protein>
    <submittedName>
        <fullName evidence="3">Uncharacterized protein</fullName>
    </submittedName>
</protein>
<dbReference type="GO" id="GO:0000052">
    <property type="term" value="P:citrulline metabolic process"/>
    <property type="evidence" value="ECO:0007669"/>
    <property type="project" value="TreeGrafter"/>
</dbReference>
<dbReference type="GO" id="GO:0016597">
    <property type="term" value="F:amino acid binding"/>
    <property type="evidence" value="ECO:0007669"/>
    <property type="project" value="TreeGrafter"/>
</dbReference>
<dbReference type="Proteomes" id="UP000318571">
    <property type="component" value="Chromosome 10"/>
</dbReference>
<reference evidence="3 4" key="1">
    <citation type="journal article" date="2018" name="Nat. Ecol. Evol.">
        <title>Genomic signatures of mitonuclear coevolution across populations of Tigriopus californicus.</title>
        <authorList>
            <person name="Barreto F.S."/>
            <person name="Watson E.T."/>
            <person name="Lima T.G."/>
            <person name="Willett C.S."/>
            <person name="Edmands S."/>
            <person name="Li W."/>
            <person name="Burton R.S."/>
        </authorList>
    </citation>
    <scope>NUCLEOTIDE SEQUENCE [LARGE SCALE GENOMIC DNA]</scope>
    <source>
        <strain evidence="3 4">San Diego</strain>
    </source>
</reference>
<dbReference type="FunFam" id="3.75.10.10:FF:000004">
    <property type="entry name" value="N(G),N(G)-dimethylarginine dimethylaminohydrolase 1"/>
    <property type="match status" value="1"/>
</dbReference>
<dbReference type="EMBL" id="VCGU01000458">
    <property type="protein sequence ID" value="TRY63347.1"/>
    <property type="molecule type" value="Genomic_DNA"/>
</dbReference>
<name>A0A553ND35_TIGCA</name>
<evidence type="ECO:0000256" key="1">
    <source>
        <dbReference type="ARBA" id="ARBA00008532"/>
    </source>
</evidence>
<gene>
    <name evidence="3" type="ORF">TCAL_04638</name>
</gene>
<keyword evidence="4" id="KW-1185">Reference proteome</keyword>
<dbReference type="SUPFAM" id="SSF55909">
    <property type="entry name" value="Pentein"/>
    <property type="match status" value="1"/>
</dbReference>
<dbReference type="AlphaFoldDB" id="A0A553ND35"/>
<organism evidence="3 4">
    <name type="scientific">Tigriopus californicus</name>
    <name type="common">Marine copepod</name>
    <dbReference type="NCBI Taxonomy" id="6832"/>
    <lineage>
        <taxon>Eukaryota</taxon>
        <taxon>Metazoa</taxon>
        <taxon>Ecdysozoa</taxon>
        <taxon>Arthropoda</taxon>
        <taxon>Crustacea</taxon>
        <taxon>Multicrustacea</taxon>
        <taxon>Hexanauplia</taxon>
        <taxon>Copepoda</taxon>
        <taxon>Harpacticoida</taxon>
        <taxon>Harpacticidae</taxon>
        <taxon>Tigriopus</taxon>
    </lineage>
</organism>
<dbReference type="OrthoDB" id="10016839at2759"/>
<dbReference type="GO" id="GO:0016403">
    <property type="term" value="F:dimethylargininase activity"/>
    <property type="evidence" value="ECO:0007669"/>
    <property type="project" value="TreeGrafter"/>
</dbReference>
<sequence length="274" mass="30080">MASTKFTHAIVSRVPDIFSKQANSCSTINLQLARNQHLALLTAIRGLGVDVLELPPDENSLDSVYTQDLAIIVNGIALMCRPGPHRQAEVDNVKAVLKKELHQTVVEPTSSKALLSGSDVLFTGREFFVGISQSTNTEGAVAVAATWPEYPCTPVKVDGPYHLKTFLNMAGPEVISVGAGPEAQNILKRMEREATHRYQTLTLPEDRAANCLFVNGTLIHKSKDEAPKSDHVFSAKIDFPRIPLPISEFSKTPSQRPLSSLIILLRKTKHVRRI</sequence>
<evidence type="ECO:0000256" key="2">
    <source>
        <dbReference type="ARBA" id="ARBA00022801"/>
    </source>
</evidence>
<accession>A0A553ND35</accession>
<dbReference type="PANTHER" id="PTHR12737:SF9">
    <property type="entry name" value="DIMETHYLARGININASE"/>
    <property type="match status" value="1"/>
</dbReference>
<dbReference type="GO" id="GO:0045429">
    <property type="term" value="P:positive regulation of nitric oxide biosynthetic process"/>
    <property type="evidence" value="ECO:0007669"/>
    <property type="project" value="TreeGrafter"/>
</dbReference>
<dbReference type="GO" id="GO:0006525">
    <property type="term" value="P:arginine metabolic process"/>
    <property type="evidence" value="ECO:0007669"/>
    <property type="project" value="TreeGrafter"/>
</dbReference>
<proteinExistence type="inferred from homology"/>
<evidence type="ECO:0000313" key="3">
    <source>
        <dbReference type="EMBL" id="TRY63347.1"/>
    </source>
</evidence>
<dbReference type="InterPro" id="IPR033199">
    <property type="entry name" value="DDAH-like"/>
</dbReference>
<dbReference type="PANTHER" id="PTHR12737">
    <property type="entry name" value="DIMETHYLARGININE DIMETHYLAMINOHYDROLASE"/>
    <property type="match status" value="1"/>
</dbReference>